<dbReference type="Pfam" id="PF04081">
    <property type="entry name" value="DNA_pol_delta_4"/>
    <property type="match status" value="1"/>
</dbReference>
<feature type="region of interest" description="Disordered" evidence="1">
    <location>
        <begin position="1"/>
        <end position="55"/>
    </location>
</feature>
<dbReference type="GO" id="GO:0043625">
    <property type="term" value="C:delta DNA polymerase complex"/>
    <property type="evidence" value="ECO:0007669"/>
    <property type="project" value="TreeGrafter"/>
</dbReference>
<dbReference type="PANTHER" id="PTHR14303:SF0">
    <property type="entry name" value="DNA POLYMERASE DELTA SUBUNIT 4"/>
    <property type="match status" value="1"/>
</dbReference>
<evidence type="ECO:0008006" key="4">
    <source>
        <dbReference type="Google" id="ProtNLM"/>
    </source>
</evidence>
<dbReference type="GO" id="GO:0000731">
    <property type="term" value="P:DNA synthesis involved in DNA repair"/>
    <property type="evidence" value="ECO:0007669"/>
    <property type="project" value="InterPro"/>
</dbReference>
<protein>
    <recommendedName>
        <fullName evidence="4">DNA polymerase delta subunit 4</fullName>
    </recommendedName>
</protein>
<evidence type="ECO:0000313" key="3">
    <source>
        <dbReference type="Proteomes" id="UP000243459"/>
    </source>
</evidence>
<keyword evidence="3" id="KW-1185">Reference proteome</keyword>
<dbReference type="EMBL" id="CM007390">
    <property type="protein sequence ID" value="ONK55730.1"/>
    <property type="molecule type" value="Genomic_DNA"/>
</dbReference>
<gene>
    <name evidence="2" type="ORF">A4U43_C10F410</name>
</gene>
<dbReference type="AlphaFoldDB" id="A0A5P1DZH8"/>
<dbReference type="GO" id="GO:0003887">
    <property type="term" value="F:DNA-directed DNA polymerase activity"/>
    <property type="evidence" value="ECO:0007669"/>
    <property type="project" value="TreeGrafter"/>
</dbReference>
<dbReference type="Proteomes" id="UP000243459">
    <property type="component" value="Chromosome 10"/>
</dbReference>
<evidence type="ECO:0000313" key="2">
    <source>
        <dbReference type="EMBL" id="ONK55730.1"/>
    </source>
</evidence>
<feature type="compositionally biased region" description="Low complexity" evidence="1">
    <location>
        <begin position="18"/>
        <end position="27"/>
    </location>
</feature>
<proteinExistence type="predicted"/>
<reference evidence="3" key="1">
    <citation type="journal article" date="2017" name="Nat. Commun.">
        <title>The asparagus genome sheds light on the origin and evolution of a young Y chromosome.</title>
        <authorList>
            <person name="Harkess A."/>
            <person name="Zhou J."/>
            <person name="Xu C."/>
            <person name="Bowers J.E."/>
            <person name="Van der Hulst R."/>
            <person name="Ayyampalayam S."/>
            <person name="Mercati F."/>
            <person name="Riccardi P."/>
            <person name="McKain M.R."/>
            <person name="Kakrana A."/>
            <person name="Tang H."/>
            <person name="Ray J."/>
            <person name="Groenendijk J."/>
            <person name="Arikit S."/>
            <person name="Mathioni S.M."/>
            <person name="Nakano M."/>
            <person name="Shan H."/>
            <person name="Telgmann-Rauber A."/>
            <person name="Kanno A."/>
            <person name="Yue Z."/>
            <person name="Chen H."/>
            <person name="Li W."/>
            <person name="Chen Y."/>
            <person name="Xu X."/>
            <person name="Zhang Y."/>
            <person name="Luo S."/>
            <person name="Chen H."/>
            <person name="Gao J."/>
            <person name="Mao Z."/>
            <person name="Pires J.C."/>
            <person name="Luo M."/>
            <person name="Kudrna D."/>
            <person name="Wing R.A."/>
            <person name="Meyers B.C."/>
            <person name="Yi K."/>
            <person name="Kong H."/>
            <person name="Lavrijsen P."/>
            <person name="Sunseri F."/>
            <person name="Falavigna A."/>
            <person name="Ye Y."/>
            <person name="Leebens-Mack J.H."/>
            <person name="Chen G."/>
        </authorList>
    </citation>
    <scope>NUCLEOTIDE SEQUENCE [LARGE SCALE GENOMIC DNA]</scope>
    <source>
        <strain evidence="3">cv. DH0086</strain>
    </source>
</reference>
<dbReference type="GO" id="GO:0006261">
    <property type="term" value="P:DNA-templated DNA replication"/>
    <property type="evidence" value="ECO:0007669"/>
    <property type="project" value="TreeGrafter"/>
</dbReference>
<organism evidence="2 3">
    <name type="scientific">Asparagus officinalis</name>
    <name type="common">Garden asparagus</name>
    <dbReference type="NCBI Taxonomy" id="4686"/>
    <lineage>
        <taxon>Eukaryota</taxon>
        <taxon>Viridiplantae</taxon>
        <taxon>Streptophyta</taxon>
        <taxon>Embryophyta</taxon>
        <taxon>Tracheophyta</taxon>
        <taxon>Spermatophyta</taxon>
        <taxon>Magnoliopsida</taxon>
        <taxon>Liliopsida</taxon>
        <taxon>Asparagales</taxon>
        <taxon>Asparagaceae</taxon>
        <taxon>Asparagoideae</taxon>
        <taxon>Asparagus</taxon>
    </lineage>
</organism>
<dbReference type="Gramene" id="ONK55730">
    <property type="protein sequence ID" value="ONK55730"/>
    <property type="gene ID" value="A4U43_C10F410"/>
</dbReference>
<evidence type="ECO:0000256" key="1">
    <source>
        <dbReference type="SAM" id="MobiDB-lite"/>
    </source>
</evidence>
<name>A0A5P1DZH8_ASPOF</name>
<accession>A0A5P1DZH8</accession>
<sequence>MASKDMKGFYKQKKKTTASKPSSSSTTKKPRKSATLGSGDPPQTPALVSHGSYDLDDEYGEEEMKLRRFDMDIRYGPCIGLTRLERLERAKSMGLNPPQEIEQILLRAGNDGPGLECLWEGRV</sequence>
<dbReference type="OrthoDB" id="337486at2759"/>
<dbReference type="InterPro" id="IPR007218">
    <property type="entry name" value="DNA_pol_delta_4"/>
</dbReference>
<dbReference type="OMA" id="FYAQKKN"/>
<dbReference type="PANTHER" id="PTHR14303">
    <property type="entry name" value="DNA POLYMERASE DELTA SUBUNIT 4"/>
    <property type="match status" value="1"/>
</dbReference>